<name>A0A0K8PA74_9CHLR</name>
<dbReference type="GO" id="GO:0005737">
    <property type="term" value="C:cytoplasm"/>
    <property type="evidence" value="ECO:0007669"/>
    <property type="project" value="TreeGrafter"/>
</dbReference>
<dbReference type="GO" id="GO:0004342">
    <property type="term" value="F:glucosamine-6-phosphate deaminase activity"/>
    <property type="evidence" value="ECO:0007669"/>
    <property type="project" value="UniProtKB-UniRule"/>
</dbReference>
<dbReference type="PANTHER" id="PTHR11280">
    <property type="entry name" value="GLUCOSAMINE-6-PHOSPHATE ISOMERASE"/>
    <property type="match status" value="1"/>
</dbReference>
<proteinExistence type="inferred from homology"/>
<dbReference type="GO" id="GO:0042802">
    <property type="term" value="F:identical protein binding"/>
    <property type="evidence" value="ECO:0007669"/>
    <property type="project" value="TreeGrafter"/>
</dbReference>
<protein>
    <recommendedName>
        <fullName evidence="4">Glucosamine-6-phosphate deaminase</fullName>
        <ecNumber evidence="4">3.5.99.6</ecNumber>
    </recommendedName>
    <alternativeName>
        <fullName evidence="4">GlcN6P deaminase</fullName>
        <shortName evidence="4">GNPDA</shortName>
    </alternativeName>
    <alternativeName>
        <fullName evidence="4">Glucosamine-6-phosphate isomerase</fullName>
    </alternativeName>
</protein>
<comment type="caution">
    <text evidence="4">Lacks conserved residue(s) required for the propagation of feature annotation.</text>
</comment>
<dbReference type="GO" id="GO:0019262">
    <property type="term" value="P:N-acetylneuraminate catabolic process"/>
    <property type="evidence" value="ECO:0007669"/>
    <property type="project" value="UniProtKB-UniRule"/>
</dbReference>
<comment type="catalytic activity">
    <reaction evidence="1 4">
        <text>alpha-D-glucosamine 6-phosphate + H2O = beta-D-fructose 6-phosphate + NH4(+)</text>
        <dbReference type="Rhea" id="RHEA:12172"/>
        <dbReference type="ChEBI" id="CHEBI:15377"/>
        <dbReference type="ChEBI" id="CHEBI:28938"/>
        <dbReference type="ChEBI" id="CHEBI:57634"/>
        <dbReference type="ChEBI" id="CHEBI:75989"/>
        <dbReference type="EC" id="3.5.99.6"/>
    </reaction>
</comment>
<dbReference type="PATRIC" id="fig|1678840.3.peg.606"/>
<dbReference type="GO" id="GO:0006043">
    <property type="term" value="P:glucosamine catabolic process"/>
    <property type="evidence" value="ECO:0007669"/>
    <property type="project" value="TreeGrafter"/>
</dbReference>
<feature type="active site" description="For ring-opening step" evidence="4">
    <location>
        <position position="139"/>
    </location>
</feature>
<evidence type="ECO:0000256" key="1">
    <source>
        <dbReference type="ARBA" id="ARBA00000644"/>
    </source>
</evidence>
<dbReference type="AlphaFoldDB" id="A0A0K8PA74"/>
<accession>A0A0K8PA74</accession>
<dbReference type="InterPro" id="IPR006148">
    <property type="entry name" value="Glc/Gal-6P_isomerase"/>
</dbReference>
<dbReference type="UniPathway" id="UPA00629">
    <property type="reaction ID" value="UER00684"/>
</dbReference>
<dbReference type="Proteomes" id="UP000053370">
    <property type="component" value="Unassembled WGS sequence"/>
</dbReference>
<organism evidence="6">
    <name type="scientific">Flexilinea flocculi</name>
    <dbReference type="NCBI Taxonomy" id="1678840"/>
    <lineage>
        <taxon>Bacteria</taxon>
        <taxon>Bacillati</taxon>
        <taxon>Chloroflexota</taxon>
        <taxon>Anaerolineae</taxon>
        <taxon>Anaerolineales</taxon>
        <taxon>Anaerolineaceae</taxon>
        <taxon>Flexilinea</taxon>
    </lineage>
</organism>
<dbReference type="FunFam" id="3.40.50.1360:FF:000003">
    <property type="entry name" value="Glucosamine-6-phosphate deaminase"/>
    <property type="match status" value="1"/>
</dbReference>
<dbReference type="HAMAP" id="MF_01241">
    <property type="entry name" value="GlcN6P_deamin"/>
    <property type="match status" value="1"/>
</dbReference>
<dbReference type="GO" id="GO:0005975">
    <property type="term" value="P:carbohydrate metabolic process"/>
    <property type="evidence" value="ECO:0007669"/>
    <property type="project" value="InterPro"/>
</dbReference>
<dbReference type="GO" id="GO:0006046">
    <property type="term" value="P:N-acetylglucosamine catabolic process"/>
    <property type="evidence" value="ECO:0007669"/>
    <property type="project" value="UniProtKB-UniRule"/>
</dbReference>
<evidence type="ECO:0000313" key="6">
    <source>
        <dbReference type="EMBL" id="GAP39558.1"/>
    </source>
</evidence>
<dbReference type="EC" id="3.5.99.6" evidence="4"/>
<sequence>MSNFTVWKTADPASAGKISAEIIAKTVIAKPDCLLGLATGSTPVPIYKELVAQHKKSNLDFSKVRTVNLDEYVGLSAEHPQSYHHFMMSNFFDHINIDLQNTRIPDGMAADLSAFCDQYEQQITNWGGIDLQLLGIGLNGHIGFNEPASVFTRRTHLTDLTESTRKANQRFFNSLDEVPRQAITMGIGTIMTARKILLVCTGIKKAEILERTFFGPIDPMVPASVLQFHQNVTVVADEAALKTILQKHPEFSA</sequence>
<gene>
    <name evidence="4" type="primary">nagB</name>
    <name evidence="6" type="ORF">ATC1_1288</name>
</gene>
<feature type="active site" description="Proton acceptor; for ring-opening step" evidence="4">
    <location>
        <position position="141"/>
    </location>
</feature>
<feature type="active site" description="For ring-opening step" evidence="4">
    <location>
        <position position="146"/>
    </location>
</feature>
<reference evidence="6" key="1">
    <citation type="journal article" date="2015" name="Genome Announc.">
        <title>Draft Genome Sequence of Anaerolineae Strain TC1, a Novel Isolate from a Methanogenic Wastewater Treatment System.</title>
        <authorList>
            <person name="Matsuura N."/>
            <person name="Tourlousse D.M."/>
            <person name="Sun L."/>
            <person name="Toyonaga M."/>
            <person name="Kuroda K."/>
            <person name="Ohashi A."/>
            <person name="Cruz R."/>
            <person name="Yamaguchi T."/>
            <person name="Sekiguchi Y."/>
        </authorList>
    </citation>
    <scope>NUCLEOTIDE SEQUENCE [LARGE SCALE GENOMIC DNA]</scope>
    <source>
        <strain evidence="6">TC1</strain>
    </source>
</reference>
<evidence type="ECO:0000259" key="5">
    <source>
        <dbReference type="Pfam" id="PF01182"/>
    </source>
</evidence>
<dbReference type="EMBL" id="DF968180">
    <property type="protein sequence ID" value="GAP39558.1"/>
    <property type="molecule type" value="Genomic_DNA"/>
</dbReference>
<dbReference type="STRING" id="1678840.ATC1_1288"/>
<dbReference type="OrthoDB" id="9791139at2"/>
<dbReference type="GO" id="GO:0016853">
    <property type="term" value="F:isomerase activity"/>
    <property type="evidence" value="ECO:0007669"/>
    <property type="project" value="UniProtKB-KW"/>
</dbReference>
<dbReference type="PROSITE" id="PS01161">
    <property type="entry name" value="GLC_GALNAC_ISOMERASE"/>
    <property type="match status" value="1"/>
</dbReference>
<dbReference type="RefSeq" id="WP_062278102.1">
    <property type="nucleotide sequence ID" value="NZ_DF968180.1"/>
</dbReference>
<dbReference type="CDD" id="cd01399">
    <property type="entry name" value="GlcN6P_deaminase"/>
    <property type="match status" value="1"/>
</dbReference>
<feature type="domain" description="Glucosamine/galactosamine-6-phosphate isomerase" evidence="5">
    <location>
        <begin position="19"/>
        <end position="232"/>
    </location>
</feature>
<dbReference type="Pfam" id="PF01182">
    <property type="entry name" value="Glucosamine_iso"/>
    <property type="match status" value="1"/>
</dbReference>
<dbReference type="PANTHER" id="PTHR11280:SF5">
    <property type="entry name" value="GLUCOSAMINE-6-PHOSPHATE ISOMERASE"/>
    <property type="match status" value="1"/>
</dbReference>
<evidence type="ECO:0000256" key="4">
    <source>
        <dbReference type="HAMAP-Rule" id="MF_01241"/>
    </source>
</evidence>
<evidence type="ECO:0000313" key="7">
    <source>
        <dbReference type="Proteomes" id="UP000053370"/>
    </source>
</evidence>
<evidence type="ECO:0000256" key="2">
    <source>
        <dbReference type="ARBA" id="ARBA00022801"/>
    </source>
</evidence>
<keyword evidence="6" id="KW-0413">Isomerase</keyword>
<comment type="function">
    <text evidence="4">Catalyzes the reversible isomerization-deamination of glucosamine 6-phosphate (GlcN6P) to form fructose 6-phosphate (Fru6P) and ammonium ion.</text>
</comment>
<keyword evidence="2 4" id="KW-0378">Hydrolase</keyword>
<keyword evidence="7" id="KW-1185">Reference proteome</keyword>
<dbReference type="InterPro" id="IPR018321">
    <property type="entry name" value="Glucosamine6P_isomerase_CS"/>
</dbReference>
<dbReference type="InterPro" id="IPR037171">
    <property type="entry name" value="NagB/RpiA_transferase-like"/>
</dbReference>
<dbReference type="InterPro" id="IPR004547">
    <property type="entry name" value="Glucosamine6P_isomerase"/>
</dbReference>
<dbReference type="Gene3D" id="3.40.50.1360">
    <property type="match status" value="1"/>
</dbReference>
<comment type="pathway">
    <text evidence="4">Amino-sugar metabolism; N-acetylneuraminate degradation; D-fructose 6-phosphate from N-acetylneuraminate: step 5/5.</text>
</comment>
<evidence type="ECO:0000256" key="3">
    <source>
        <dbReference type="ARBA" id="ARBA00023277"/>
    </source>
</evidence>
<comment type="similarity">
    <text evidence="4">Belongs to the glucosamine/galactosamine-6-phosphate isomerase family. NagB subfamily.</text>
</comment>
<dbReference type="NCBIfam" id="TIGR00502">
    <property type="entry name" value="nagB"/>
    <property type="match status" value="1"/>
</dbReference>
<feature type="active site" description="Proton acceptor; for enolization step" evidence="4">
    <location>
        <position position="70"/>
    </location>
</feature>
<keyword evidence="3 4" id="KW-0119">Carbohydrate metabolism</keyword>
<dbReference type="SUPFAM" id="SSF100950">
    <property type="entry name" value="NagB/RpiA/CoA transferase-like"/>
    <property type="match status" value="1"/>
</dbReference>